<dbReference type="InterPro" id="IPR055411">
    <property type="entry name" value="LRR_FXL15/At3g58940/PEG3-like"/>
</dbReference>
<organism evidence="2 3">
    <name type="scientific">Solanum verrucosum</name>
    <dbReference type="NCBI Taxonomy" id="315347"/>
    <lineage>
        <taxon>Eukaryota</taxon>
        <taxon>Viridiplantae</taxon>
        <taxon>Streptophyta</taxon>
        <taxon>Embryophyta</taxon>
        <taxon>Tracheophyta</taxon>
        <taxon>Spermatophyta</taxon>
        <taxon>Magnoliopsida</taxon>
        <taxon>eudicotyledons</taxon>
        <taxon>Gunneridae</taxon>
        <taxon>Pentapetalae</taxon>
        <taxon>asterids</taxon>
        <taxon>lamiids</taxon>
        <taxon>Solanales</taxon>
        <taxon>Solanaceae</taxon>
        <taxon>Solanoideae</taxon>
        <taxon>Solaneae</taxon>
        <taxon>Solanum</taxon>
    </lineage>
</organism>
<dbReference type="Gene3D" id="3.80.10.10">
    <property type="entry name" value="Ribonuclease Inhibitor"/>
    <property type="match status" value="2"/>
</dbReference>
<evidence type="ECO:0000313" key="2">
    <source>
        <dbReference type="EMBL" id="WMV22727.1"/>
    </source>
</evidence>
<dbReference type="InterPro" id="IPR032675">
    <property type="entry name" value="LRR_dom_sf"/>
</dbReference>
<dbReference type="SUPFAM" id="SSF81383">
    <property type="entry name" value="F-box domain"/>
    <property type="match status" value="1"/>
</dbReference>
<dbReference type="InterPro" id="IPR036047">
    <property type="entry name" value="F-box-like_dom_sf"/>
</dbReference>
<dbReference type="AlphaFoldDB" id="A0AAF0QH45"/>
<dbReference type="Proteomes" id="UP001234989">
    <property type="component" value="Chromosome 4"/>
</dbReference>
<dbReference type="PANTHER" id="PTHR31639:SF310">
    <property type="entry name" value="F-BOX DOMAIN-CONTAINING PROTEIN"/>
    <property type="match status" value="1"/>
</dbReference>
<evidence type="ECO:0000313" key="3">
    <source>
        <dbReference type="Proteomes" id="UP001234989"/>
    </source>
</evidence>
<dbReference type="SUPFAM" id="SSF52047">
    <property type="entry name" value="RNI-like"/>
    <property type="match status" value="2"/>
</dbReference>
<dbReference type="SMART" id="SM00579">
    <property type="entry name" value="FBD"/>
    <property type="match status" value="2"/>
</dbReference>
<dbReference type="Pfam" id="PF24758">
    <property type="entry name" value="LRR_At5g56370"/>
    <property type="match status" value="2"/>
</dbReference>
<accession>A0AAF0QH45</accession>
<dbReference type="InterPro" id="IPR001810">
    <property type="entry name" value="F-box_dom"/>
</dbReference>
<dbReference type="Pfam" id="PF08387">
    <property type="entry name" value="FBD"/>
    <property type="match status" value="1"/>
</dbReference>
<dbReference type="InterPro" id="IPR006566">
    <property type="entry name" value="FBD"/>
</dbReference>
<dbReference type="EMBL" id="CP133615">
    <property type="protein sequence ID" value="WMV22727.1"/>
    <property type="molecule type" value="Genomic_DNA"/>
</dbReference>
<name>A0AAF0QH45_SOLVR</name>
<sequence length="926" mass="105891">MPMELALDRTIQSENQPTLVFDFSRWSESLQSSHSATLVTLQLLHNMSVQILPSVPKMMEAPCRRTCDIISNLPDDVTDIILMCLPLQDAIRTSILSRKWRYKWAKVPKLTLDHTLWEYTSTCKVRARLSSRILYHLFSLRQGPINECRISNIPEPIHFREIDKLIFFVSRNELEQLVLELPKGEKYKLPSSVFTCSKMRHLTLHYCVVNLPPTFQAFSKLIRLQLLNVAISDKSLENLISRCPMLEDMELDIADPLNYIEINAPKLRSLNFGSKLNSICFKNTPLLTDVSIIVANDVNHDSVNRGTCNLVEFFGSLPALKNLCLGHSIIKTLITGIIDRIPVKLPMPLVNLRQIYLFDICLSDLDEIRCLLCLIKSSPYLEEIIVIINQAINKEGGDDLPALKLLEAQYDSGIKLNRLTKVRLIDVNGTKVEMEFIKLLLATSPMLEKMMISPYYIEPESPQTLVEILKEVLMVSRQTRADTLVLYGHQLSESTLDNVRARSRAPSHDWGACWTLFSIDRVCRTSILSRKWRYAWAKVPKLTLDESLWKDLSTREVRVKLGRILLHLFSLRQGPIKECRISIPKSKYFPEVDNLIFFLSRNEIEYLVLELPKGEKYKLPSSIFTSSKMRHLTLHYCVINLPTTFQAFGKLLRLQLFNVSISEKHLEKLISRCPLLENMELDISNPLNYIQVNAPNLKFLNFGSKIISICFKNTPLLVDVSIMADNVNHGPVELIVGDDVNRDFVESGTCNLVEFFGSLPSIKNLQLERFIIKTLIAGIDEIPMKLSMPLLNLKKIYLFDICLSGLDDIRFLLCLIKSSPYLEEIVIINQAINNERGDDLTAFKVLEAKYDSGIKLNRLTKVRLIDIRGTKAEMEFIKLLLATSPVLEKMMISPYYIGPESPQTLVEMLMQANTFQRASPRAVVNF</sequence>
<proteinExistence type="predicted"/>
<feature type="domain" description="F-box" evidence="1">
    <location>
        <begin position="67"/>
        <end position="120"/>
    </location>
</feature>
<evidence type="ECO:0000259" key="1">
    <source>
        <dbReference type="PROSITE" id="PS50181"/>
    </source>
</evidence>
<reference evidence="2" key="1">
    <citation type="submission" date="2023-08" db="EMBL/GenBank/DDBJ databases">
        <title>A de novo genome assembly of Solanum verrucosum Schlechtendal, a Mexican diploid species geographically isolated from the other diploid A-genome species in potato relatives.</title>
        <authorList>
            <person name="Hosaka K."/>
        </authorList>
    </citation>
    <scope>NUCLEOTIDE SEQUENCE</scope>
    <source>
        <tissue evidence="2">Young leaves</tissue>
    </source>
</reference>
<protein>
    <recommendedName>
        <fullName evidence="1">F-box domain-containing protein</fullName>
    </recommendedName>
</protein>
<dbReference type="Pfam" id="PF00646">
    <property type="entry name" value="F-box"/>
    <property type="match status" value="1"/>
</dbReference>
<dbReference type="PROSITE" id="PS50181">
    <property type="entry name" value="FBOX"/>
    <property type="match status" value="1"/>
</dbReference>
<gene>
    <name evidence="2" type="ORF">MTR67_016112</name>
</gene>
<dbReference type="PANTHER" id="PTHR31639">
    <property type="entry name" value="F-BOX PROTEIN-LIKE"/>
    <property type="match status" value="1"/>
</dbReference>
<keyword evidence="3" id="KW-1185">Reference proteome</keyword>